<dbReference type="AlphaFoldDB" id="A0A8T0VT87"/>
<reference evidence="2" key="1">
    <citation type="submission" date="2020-05" db="EMBL/GenBank/DDBJ databases">
        <title>WGS assembly of Panicum virgatum.</title>
        <authorList>
            <person name="Lovell J.T."/>
            <person name="Jenkins J."/>
            <person name="Shu S."/>
            <person name="Juenger T.E."/>
            <person name="Schmutz J."/>
        </authorList>
    </citation>
    <scope>NUCLEOTIDE SEQUENCE</scope>
    <source>
        <strain evidence="2">AP13</strain>
    </source>
</reference>
<sequence>MCSSGKWPSTAPLLDGSIASTSLLSPHSSQVATSMASPRGWSIWEMVLETVAAYHNQERMRRKLRKILIFVVAHFLLLYSRFF</sequence>
<keyword evidence="1" id="KW-0812">Transmembrane</keyword>
<protein>
    <submittedName>
        <fullName evidence="2">Uncharacterized protein</fullName>
    </submittedName>
</protein>
<feature type="transmembrane region" description="Helical" evidence="1">
    <location>
        <begin position="64"/>
        <end position="82"/>
    </location>
</feature>
<dbReference type="EMBL" id="CM029040">
    <property type="protein sequence ID" value="KAG2638035.1"/>
    <property type="molecule type" value="Genomic_DNA"/>
</dbReference>
<evidence type="ECO:0000313" key="3">
    <source>
        <dbReference type="Proteomes" id="UP000823388"/>
    </source>
</evidence>
<evidence type="ECO:0000313" key="2">
    <source>
        <dbReference type="EMBL" id="KAG2638035.1"/>
    </source>
</evidence>
<accession>A0A8T0VT87</accession>
<name>A0A8T0VT87_PANVG</name>
<dbReference type="Proteomes" id="UP000823388">
    <property type="component" value="Chromosome 2N"/>
</dbReference>
<proteinExistence type="predicted"/>
<evidence type="ECO:0000256" key="1">
    <source>
        <dbReference type="SAM" id="Phobius"/>
    </source>
</evidence>
<keyword evidence="1" id="KW-1133">Transmembrane helix</keyword>
<organism evidence="2 3">
    <name type="scientific">Panicum virgatum</name>
    <name type="common">Blackwell switchgrass</name>
    <dbReference type="NCBI Taxonomy" id="38727"/>
    <lineage>
        <taxon>Eukaryota</taxon>
        <taxon>Viridiplantae</taxon>
        <taxon>Streptophyta</taxon>
        <taxon>Embryophyta</taxon>
        <taxon>Tracheophyta</taxon>
        <taxon>Spermatophyta</taxon>
        <taxon>Magnoliopsida</taxon>
        <taxon>Liliopsida</taxon>
        <taxon>Poales</taxon>
        <taxon>Poaceae</taxon>
        <taxon>PACMAD clade</taxon>
        <taxon>Panicoideae</taxon>
        <taxon>Panicodae</taxon>
        <taxon>Paniceae</taxon>
        <taxon>Panicinae</taxon>
        <taxon>Panicum</taxon>
        <taxon>Panicum sect. Hiantes</taxon>
    </lineage>
</organism>
<comment type="caution">
    <text evidence="2">The sequence shown here is derived from an EMBL/GenBank/DDBJ whole genome shotgun (WGS) entry which is preliminary data.</text>
</comment>
<keyword evidence="3" id="KW-1185">Reference proteome</keyword>
<keyword evidence="1" id="KW-0472">Membrane</keyword>
<gene>
    <name evidence="2" type="ORF">PVAP13_2NG562620</name>
</gene>